<dbReference type="PATRIC" id="fig|1440763.5.peg.102"/>
<gene>
    <name evidence="1" type="ORF">BJI69_06670</name>
</gene>
<dbReference type="RefSeq" id="WP_046965770.1">
    <property type="nucleotide sequence ID" value="NZ_CP017480.1"/>
</dbReference>
<evidence type="ECO:0000313" key="2">
    <source>
        <dbReference type="Proteomes" id="UP000182987"/>
    </source>
</evidence>
<dbReference type="Proteomes" id="UP000182987">
    <property type="component" value="Chromosome"/>
</dbReference>
<sequence>MPAQTTLVIVHTGPVTVQPLSSLGPELLPGVRIVNLVDDSLLKDTMAAGHVTPAVTRRLAQYMMIGQEMGATLILNACSSVGEAADSVRALLSVPVLKVDQAMAERAVASATRIGVAATVQTTLDPTARLIERVAREAGKSVEVRRALCEGAFDALLAGRTDEHDAIVERHLRELAADVDLIVLAQVSMGRVVDRPGSRFDVPVLTSPRLGMERVAELLRGRLERAA</sequence>
<dbReference type="InterPro" id="IPR001920">
    <property type="entry name" value="Asp/Glu_race"/>
</dbReference>
<reference evidence="2" key="1">
    <citation type="submission" date="2016-09" db="EMBL/GenBank/DDBJ databases">
        <authorList>
            <person name="Lysoe E."/>
        </authorList>
    </citation>
    <scope>NUCLEOTIDE SEQUENCE [LARGE SCALE GENOMIC DNA]</scope>
    <source>
        <strain evidence="2">LJ96T</strain>
    </source>
</reference>
<dbReference type="OrthoDB" id="978447at2"/>
<evidence type="ECO:0000313" key="1">
    <source>
        <dbReference type="EMBL" id="APG03620.1"/>
    </source>
</evidence>
<keyword evidence="2" id="KW-1185">Reference proteome</keyword>
<dbReference type="InterPro" id="IPR015942">
    <property type="entry name" value="Asp/Glu/hydantoin_racemase"/>
</dbReference>
<dbReference type="Pfam" id="PF01177">
    <property type="entry name" value="Asp_Glu_race"/>
    <property type="match status" value="1"/>
</dbReference>
<organism evidence="1 2">
    <name type="scientific">Luteibacter rhizovicinus DSM 16549</name>
    <dbReference type="NCBI Taxonomy" id="1440763"/>
    <lineage>
        <taxon>Bacteria</taxon>
        <taxon>Pseudomonadati</taxon>
        <taxon>Pseudomonadota</taxon>
        <taxon>Gammaproteobacteria</taxon>
        <taxon>Lysobacterales</taxon>
        <taxon>Rhodanobacteraceae</taxon>
        <taxon>Luteibacter</taxon>
    </lineage>
</organism>
<dbReference type="STRING" id="1440763.BJI69_06670"/>
<accession>A0A0G9HHX3</accession>
<dbReference type="GO" id="GO:0047661">
    <property type="term" value="F:amino-acid racemase activity"/>
    <property type="evidence" value="ECO:0007669"/>
    <property type="project" value="InterPro"/>
</dbReference>
<dbReference type="AlphaFoldDB" id="A0A0G9HHX3"/>
<dbReference type="Gene3D" id="3.40.50.1860">
    <property type="match status" value="2"/>
</dbReference>
<dbReference type="KEGG" id="lrz:BJI69_06670"/>
<name>A0A0G9HHX3_9GAMM</name>
<dbReference type="EMBL" id="CP017480">
    <property type="protein sequence ID" value="APG03620.1"/>
    <property type="molecule type" value="Genomic_DNA"/>
</dbReference>
<proteinExistence type="predicted"/>
<protein>
    <submittedName>
        <fullName evidence="1">Asp/Glu racemase</fullName>
    </submittedName>
</protein>